<dbReference type="InterPro" id="IPR006047">
    <property type="entry name" value="GH13_cat_dom"/>
</dbReference>
<dbReference type="GO" id="GO:0005978">
    <property type="term" value="P:glycogen biosynthetic process"/>
    <property type="evidence" value="ECO:0007669"/>
    <property type="project" value="UniProtKB-UniRule"/>
</dbReference>
<evidence type="ECO:0000256" key="2">
    <source>
        <dbReference type="ARBA" id="ARBA00002953"/>
    </source>
</evidence>
<gene>
    <name evidence="10" type="primary">glgB</name>
    <name evidence="13" type="ORF">HLI_12925</name>
</gene>
<evidence type="ECO:0000256" key="9">
    <source>
        <dbReference type="ARBA" id="ARBA00023277"/>
    </source>
</evidence>
<dbReference type="NCBIfam" id="NF003811">
    <property type="entry name" value="PRK05402.1"/>
    <property type="match status" value="1"/>
</dbReference>
<dbReference type="CDD" id="cd11322">
    <property type="entry name" value="AmyAc_Glg_BE"/>
    <property type="match status" value="1"/>
</dbReference>
<reference evidence="13 14" key="1">
    <citation type="submission" date="2018-01" db="EMBL/GenBank/DDBJ databases">
        <title>The whole genome sequencing and assembly of Halobacillus litoralis ERB031 strain.</title>
        <authorList>
            <person name="Lee S.-J."/>
            <person name="Park M.-K."/>
            <person name="Kim J.-Y."/>
            <person name="Lee Y.-J."/>
            <person name="Yi H."/>
            <person name="Bahn Y.-S."/>
            <person name="Kim J.F."/>
            <person name="Lee D.-W."/>
        </authorList>
    </citation>
    <scope>NUCLEOTIDE SEQUENCE [LARGE SCALE GENOMIC DNA]</scope>
    <source>
        <strain evidence="13 14">ERB 031</strain>
    </source>
</reference>
<dbReference type="UniPathway" id="UPA00164"/>
<dbReference type="SUPFAM" id="SSF51011">
    <property type="entry name" value="Glycosyl hydrolase domain"/>
    <property type="match status" value="1"/>
</dbReference>
<dbReference type="InterPro" id="IPR044143">
    <property type="entry name" value="GlgB_N_E_set_prok"/>
</dbReference>
<dbReference type="InterPro" id="IPR004193">
    <property type="entry name" value="Glyco_hydro_13_N"/>
</dbReference>
<comment type="function">
    <text evidence="2 10">Catalyzes the formation of the alpha-1,6-glucosidic linkages in glycogen by scission of a 1,4-alpha-linked oligosaccharide from growing alpha-1,4-glucan chains and the subsequent attachment of the oligosaccharide to the alpha-1,6 position.</text>
</comment>
<evidence type="ECO:0000313" key="13">
    <source>
        <dbReference type="EMBL" id="QAS54642.1"/>
    </source>
</evidence>
<dbReference type="EC" id="2.4.1.18" evidence="10"/>
<dbReference type="HAMAP" id="MF_00685">
    <property type="entry name" value="GlgB"/>
    <property type="match status" value="1"/>
</dbReference>
<keyword evidence="9 10" id="KW-0119">Carbohydrate metabolism</keyword>
<dbReference type="FunFam" id="2.60.40.1180:FF:000002">
    <property type="entry name" value="1,4-alpha-glucan branching enzyme GlgB"/>
    <property type="match status" value="1"/>
</dbReference>
<dbReference type="InterPro" id="IPR006407">
    <property type="entry name" value="GlgB"/>
</dbReference>
<evidence type="ECO:0000256" key="4">
    <source>
        <dbReference type="ARBA" id="ARBA00009000"/>
    </source>
</evidence>
<dbReference type="OrthoDB" id="9800174at2"/>
<dbReference type="FunFam" id="2.60.40.10:FF:000169">
    <property type="entry name" value="1,4-alpha-glucan branching enzyme GlgB"/>
    <property type="match status" value="1"/>
</dbReference>
<dbReference type="GO" id="GO:0043169">
    <property type="term" value="F:cation binding"/>
    <property type="evidence" value="ECO:0007669"/>
    <property type="project" value="InterPro"/>
</dbReference>
<dbReference type="Gene3D" id="2.60.40.1180">
    <property type="entry name" value="Golgi alpha-mannosidase II"/>
    <property type="match status" value="1"/>
</dbReference>
<comment type="subunit">
    <text evidence="10">Monomer.</text>
</comment>
<dbReference type="CDD" id="cd02855">
    <property type="entry name" value="E_set_GBE_prok_N"/>
    <property type="match status" value="1"/>
</dbReference>
<proteinExistence type="inferred from homology"/>
<dbReference type="NCBIfam" id="NF008967">
    <property type="entry name" value="PRK12313.1"/>
    <property type="match status" value="1"/>
</dbReference>
<evidence type="ECO:0000256" key="11">
    <source>
        <dbReference type="PIRSR" id="PIRSR000463-1"/>
    </source>
</evidence>
<dbReference type="InterPro" id="IPR014756">
    <property type="entry name" value="Ig_E-set"/>
</dbReference>
<dbReference type="InterPro" id="IPR013783">
    <property type="entry name" value="Ig-like_fold"/>
</dbReference>
<name>A0A410MIT0_9BACI</name>
<dbReference type="FunFam" id="3.20.20.80:FF:000003">
    <property type="entry name" value="1,4-alpha-glucan branching enzyme GlgB"/>
    <property type="match status" value="1"/>
</dbReference>
<evidence type="ECO:0000259" key="12">
    <source>
        <dbReference type="SMART" id="SM00642"/>
    </source>
</evidence>
<dbReference type="SUPFAM" id="SSF81296">
    <property type="entry name" value="E set domains"/>
    <property type="match status" value="1"/>
</dbReference>
<dbReference type="InterPro" id="IPR006048">
    <property type="entry name" value="A-amylase/branching_C"/>
</dbReference>
<comment type="catalytic activity">
    <reaction evidence="1 10">
        <text>Transfers a segment of a (1-&gt;4)-alpha-D-glucan chain to a primary hydroxy group in a similar glucan chain.</text>
        <dbReference type="EC" id="2.4.1.18"/>
    </reaction>
</comment>
<evidence type="ECO:0000256" key="10">
    <source>
        <dbReference type="HAMAP-Rule" id="MF_00685"/>
    </source>
</evidence>
<dbReference type="Pfam" id="PF00128">
    <property type="entry name" value="Alpha-amylase"/>
    <property type="match status" value="1"/>
</dbReference>
<dbReference type="KEGG" id="hli:HLI_12925"/>
<dbReference type="SUPFAM" id="SSF51445">
    <property type="entry name" value="(Trans)glycosidases"/>
    <property type="match status" value="1"/>
</dbReference>
<accession>A0A410MIT0</accession>
<evidence type="ECO:0000256" key="8">
    <source>
        <dbReference type="ARBA" id="ARBA00023056"/>
    </source>
</evidence>
<dbReference type="PANTHER" id="PTHR43651:SF3">
    <property type="entry name" value="1,4-ALPHA-GLUCAN-BRANCHING ENZYME"/>
    <property type="match status" value="1"/>
</dbReference>
<dbReference type="EMBL" id="CP026118">
    <property type="protein sequence ID" value="QAS54642.1"/>
    <property type="molecule type" value="Genomic_DNA"/>
</dbReference>
<evidence type="ECO:0000256" key="1">
    <source>
        <dbReference type="ARBA" id="ARBA00000826"/>
    </source>
</evidence>
<dbReference type="GO" id="GO:0004553">
    <property type="term" value="F:hydrolase activity, hydrolyzing O-glycosyl compounds"/>
    <property type="evidence" value="ECO:0007669"/>
    <property type="project" value="InterPro"/>
</dbReference>
<dbReference type="AlphaFoldDB" id="A0A410MIT0"/>
<dbReference type="Gene3D" id="3.20.20.80">
    <property type="entry name" value="Glycosidases"/>
    <property type="match status" value="1"/>
</dbReference>
<comment type="pathway">
    <text evidence="3 10">Glycan biosynthesis; glycogen biosynthesis.</text>
</comment>
<dbReference type="GO" id="GO:0003844">
    <property type="term" value="F:1,4-alpha-glucan branching enzyme activity"/>
    <property type="evidence" value="ECO:0007669"/>
    <property type="project" value="UniProtKB-UniRule"/>
</dbReference>
<dbReference type="Proteomes" id="UP000287756">
    <property type="component" value="Chromosome"/>
</dbReference>
<feature type="domain" description="Glycosyl hydrolase family 13 catalytic" evidence="12">
    <location>
        <begin position="190"/>
        <end position="536"/>
    </location>
</feature>
<evidence type="ECO:0000256" key="6">
    <source>
        <dbReference type="ARBA" id="ARBA00022676"/>
    </source>
</evidence>
<keyword evidence="7 10" id="KW-0808">Transferase</keyword>
<evidence type="ECO:0000256" key="5">
    <source>
        <dbReference type="ARBA" id="ARBA00022600"/>
    </source>
</evidence>
<feature type="active site" description="Proton donor" evidence="10 11">
    <location>
        <position position="392"/>
    </location>
</feature>
<evidence type="ECO:0000313" key="14">
    <source>
        <dbReference type="Proteomes" id="UP000287756"/>
    </source>
</evidence>
<comment type="similarity">
    <text evidence="4 10">Belongs to the glycosyl hydrolase 13 family. GlgB subfamily.</text>
</comment>
<keyword evidence="6 10" id="KW-0328">Glycosyltransferase</keyword>
<dbReference type="PANTHER" id="PTHR43651">
    <property type="entry name" value="1,4-ALPHA-GLUCAN-BRANCHING ENZYME"/>
    <property type="match status" value="1"/>
</dbReference>
<dbReference type="Pfam" id="PF02806">
    <property type="entry name" value="Alpha-amylase_C"/>
    <property type="match status" value="1"/>
</dbReference>
<keyword evidence="8 10" id="KW-0320">Glycogen biosynthesis</keyword>
<dbReference type="NCBIfam" id="TIGR01515">
    <property type="entry name" value="branching_enzym"/>
    <property type="match status" value="1"/>
</dbReference>
<evidence type="ECO:0000256" key="7">
    <source>
        <dbReference type="ARBA" id="ARBA00022679"/>
    </source>
</evidence>
<keyword evidence="5 10" id="KW-0321">Glycogen metabolism</keyword>
<dbReference type="SMART" id="SM00642">
    <property type="entry name" value="Aamy"/>
    <property type="match status" value="1"/>
</dbReference>
<dbReference type="GO" id="GO:0005829">
    <property type="term" value="C:cytosol"/>
    <property type="evidence" value="ECO:0007669"/>
    <property type="project" value="TreeGrafter"/>
</dbReference>
<dbReference type="PIRSF" id="PIRSF000463">
    <property type="entry name" value="GlgB"/>
    <property type="match status" value="1"/>
</dbReference>
<dbReference type="Gene3D" id="2.60.40.10">
    <property type="entry name" value="Immunoglobulins"/>
    <property type="match status" value="1"/>
</dbReference>
<sequence>MNIGERKRSYTLFARESFKLIKFKGKRSVGVVQNTTLEHDIYLFHEGNLRYSYRLLGAHSETRDGVQGIRFAVWAPNAEQVSVVGMFNEWDGRENPMERINENGIWMAFIPGLEKGTMYKYEILTSHGHLRLKSDPYAFSSELRPDTASVVYPLDDYEWKDDEWMKDRKARNPYESPMSIYELHLGSWKYIEPEVYYNYREYAEMVIPYVKDLGYTHIELLPLTEHPFDRSWGYQATGYYSVTSRYGTPDDFKYFVDQCHKHGIGVILDWVPGHFCKDEHGLRRFDGEALYEYENPSKAEKTQWGTLTFDFAREEVQSFLISNAIYWLNEYHLDGLRVDAVASMLYLDFGKNDGEWELNEYGGRENLEAVSFIKKMNEAVFDESPDVLMMAEESTSWPLVSSPTYIGGLGFNYKWNMGWMNDMLKYMEMDPIHRKHHHNLITFSLFYAFSENFVLPISHDEVVHGKKSLLNKMPGDYWQKFANLRAFLAYMYAHPGKKLMFMGGEFGQFDEWKDLEDLDWELMDYDSHASILDYTKQLHQLYRDMPALWELDHKEEGFMWIDPHNYDQSIISFARNSRTSNDQLIVVCNFTPEVYHDYKVGVPKHGSYKEIFSSDAEHFGGSGQMNGLPLEAAASPWQGQDHHITMTIPPLGVSFLKRTSVSKEENHEK</sequence>
<dbReference type="InterPro" id="IPR013780">
    <property type="entry name" value="Glyco_hydro_b"/>
</dbReference>
<feature type="active site" description="Nucleophile" evidence="10 11">
    <location>
        <position position="339"/>
    </location>
</feature>
<organism evidence="13 14">
    <name type="scientific">Halobacillus litoralis</name>
    <dbReference type="NCBI Taxonomy" id="45668"/>
    <lineage>
        <taxon>Bacteria</taxon>
        <taxon>Bacillati</taxon>
        <taxon>Bacillota</taxon>
        <taxon>Bacilli</taxon>
        <taxon>Bacillales</taxon>
        <taxon>Bacillaceae</taxon>
        <taxon>Halobacillus</taxon>
    </lineage>
</organism>
<protein>
    <recommendedName>
        <fullName evidence="10">1,4-alpha-glucan branching enzyme GlgB</fullName>
        <ecNumber evidence="10">2.4.1.18</ecNumber>
    </recommendedName>
    <alternativeName>
        <fullName evidence="10">1,4-alpha-D-glucan:1,4-alpha-D-glucan 6-glucosyl-transferase</fullName>
    </alternativeName>
    <alternativeName>
        <fullName evidence="10">Alpha-(1-&gt;4)-glucan branching enzyme</fullName>
    </alternativeName>
    <alternativeName>
        <fullName evidence="10">Glycogen branching enzyme</fullName>
        <shortName evidence="10">BE</shortName>
    </alternativeName>
</protein>
<dbReference type="InterPro" id="IPR017853">
    <property type="entry name" value="GH"/>
</dbReference>
<dbReference type="Pfam" id="PF02922">
    <property type="entry name" value="CBM_48"/>
    <property type="match status" value="1"/>
</dbReference>
<dbReference type="InterPro" id="IPR037439">
    <property type="entry name" value="Branching_enzy"/>
</dbReference>
<evidence type="ECO:0000256" key="3">
    <source>
        <dbReference type="ARBA" id="ARBA00004964"/>
    </source>
</evidence>